<evidence type="ECO:0000313" key="3">
    <source>
        <dbReference type="Proteomes" id="UP000494170"/>
    </source>
</evidence>
<reference evidence="2 3" key="1">
    <citation type="submission" date="2019-09" db="EMBL/GenBank/DDBJ databases">
        <authorList>
            <person name="Depoorter E."/>
        </authorList>
    </citation>
    <scope>NUCLEOTIDE SEQUENCE [LARGE SCALE GENOMIC DNA]</scope>
    <source>
        <strain evidence="2">LMG 6863</strain>
    </source>
</reference>
<evidence type="ECO:0000313" key="2">
    <source>
        <dbReference type="EMBL" id="VWB07574.1"/>
    </source>
</evidence>
<keyword evidence="1" id="KW-0472">Membrane</keyword>
<name>A0A6P2GW40_BURL3</name>
<keyword evidence="1" id="KW-0812">Transmembrane</keyword>
<feature type="transmembrane region" description="Helical" evidence="1">
    <location>
        <begin position="27"/>
        <end position="47"/>
    </location>
</feature>
<proteinExistence type="predicted"/>
<keyword evidence="1" id="KW-1133">Transmembrane helix</keyword>
<gene>
    <name evidence="2" type="ORF">BLA6863_00175</name>
</gene>
<protein>
    <submittedName>
        <fullName evidence="2">Uncharacterized protein</fullName>
    </submittedName>
</protein>
<sequence>MKDGICILSFIGIGLLWPTYLERRTRGSTFVMCWAAPAVAFYLGWWAR</sequence>
<feature type="transmembrane region" description="Helical" evidence="1">
    <location>
        <begin position="5"/>
        <end position="21"/>
    </location>
</feature>
<dbReference type="Proteomes" id="UP000494170">
    <property type="component" value="Unassembled WGS sequence"/>
</dbReference>
<dbReference type="AlphaFoldDB" id="A0A6P2GW40"/>
<organism evidence="2 3">
    <name type="scientific">Burkholderia lata (strain ATCC 17760 / DSM 23089 / LMG 22485 / NCIMB 9086 / R18194 / 383)</name>
    <dbReference type="NCBI Taxonomy" id="482957"/>
    <lineage>
        <taxon>Bacteria</taxon>
        <taxon>Pseudomonadati</taxon>
        <taxon>Pseudomonadota</taxon>
        <taxon>Betaproteobacteria</taxon>
        <taxon>Burkholderiales</taxon>
        <taxon>Burkholderiaceae</taxon>
        <taxon>Burkholderia</taxon>
        <taxon>Burkholderia cepacia complex</taxon>
    </lineage>
</organism>
<evidence type="ECO:0000256" key="1">
    <source>
        <dbReference type="SAM" id="Phobius"/>
    </source>
</evidence>
<dbReference type="EMBL" id="CABVPY010000001">
    <property type="protein sequence ID" value="VWB07574.1"/>
    <property type="molecule type" value="Genomic_DNA"/>
</dbReference>
<accession>A0A6P2GW40</accession>